<protein>
    <submittedName>
        <fullName evidence="1">Uncharacterized protein</fullName>
    </submittedName>
</protein>
<dbReference type="Pfam" id="PF18924">
    <property type="entry name" value="DUF5674"/>
    <property type="match status" value="1"/>
</dbReference>
<organism evidence="1 2">
    <name type="scientific">Candidatus Gottesmanbacteria bacterium CG11_big_fil_rev_8_21_14_0_20_37_11</name>
    <dbReference type="NCBI Taxonomy" id="1974575"/>
    <lineage>
        <taxon>Bacteria</taxon>
        <taxon>Candidatus Gottesmaniibacteriota</taxon>
    </lineage>
</organism>
<evidence type="ECO:0000313" key="1">
    <source>
        <dbReference type="EMBL" id="PIR08449.1"/>
    </source>
</evidence>
<proteinExistence type="predicted"/>
<reference evidence="1 2" key="1">
    <citation type="submission" date="2017-09" db="EMBL/GenBank/DDBJ databases">
        <title>Depth-based differentiation of microbial function through sediment-hosted aquifers and enrichment of novel symbionts in the deep terrestrial subsurface.</title>
        <authorList>
            <person name="Probst A.J."/>
            <person name="Ladd B."/>
            <person name="Jarett J.K."/>
            <person name="Geller-Mcgrath D.E."/>
            <person name="Sieber C.M."/>
            <person name="Emerson J.B."/>
            <person name="Anantharaman K."/>
            <person name="Thomas B.C."/>
            <person name="Malmstrom R."/>
            <person name="Stieglmeier M."/>
            <person name="Klingl A."/>
            <person name="Woyke T."/>
            <person name="Ryan C.M."/>
            <person name="Banfield J.F."/>
        </authorList>
    </citation>
    <scope>NUCLEOTIDE SEQUENCE [LARGE SCALE GENOMIC DNA]</scope>
    <source>
        <strain evidence="1">CG11_big_fil_rev_8_21_14_0_20_37_11</strain>
    </source>
</reference>
<dbReference type="EMBL" id="PCWS01000068">
    <property type="protein sequence ID" value="PIR08449.1"/>
    <property type="molecule type" value="Genomic_DNA"/>
</dbReference>
<comment type="caution">
    <text evidence="1">The sequence shown here is derived from an EMBL/GenBank/DDBJ whole genome shotgun (WGS) entry which is preliminary data.</text>
</comment>
<accession>A0A2H0NHS3</accession>
<dbReference type="InterPro" id="IPR043731">
    <property type="entry name" value="DUF5674"/>
</dbReference>
<dbReference type="AlphaFoldDB" id="A0A2H0NHS3"/>
<gene>
    <name evidence="1" type="ORF">COV53_02985</name>
</gene>
<name>A0A2H0NHS3_9BACT</name>
<sequence length="144" mass="16876">MERNNHTVNFNIRGNSKGNFFCIPAWYNLPMILTKKEPFTSDEIEKLKETFDVYIKTVIDLKYKICSAGCNRHFESERILLDQGSNQEDLWGGGIDLETETIDCNSFINIRPTQKNTGSEIQDGQIREEFNKLMRYFFKEIYGK</sequence>
<dbReference type="Proteomes" id="UP000230707">
    <property type="component" value="Unassembled WGS sequence"/>
</dbReference>
<evidence type="ECO:0000313" key="2">
    <source>
        <dbReference type="Proteomes" id="UP000230707"/>
    </source>
</evidence>